<evidence type="ECO:0000256" key="1">
    <source>
        <dbReference type="SAM" id="MobiDB-lite"/>
    </source>
</evidence>
<protein>
    <submittedName>
        <fullName evidence="2">Uncharacterized protein</fullName>
    </submittedName>
</protein>
<accession>A0A481Z8N2</accession>
<feature type="region of interest" description="Disordered" evidence="1">
    <location>
        <begin position="46"/>
        <end position="157"/>
    </location>
</feature>
<name>A0A481Z8N2_9VIRU</name>
<gene>
    <name evidence="2" type="ORF">LCPAC304_06200</name>
</gene>
<feature type="compositionally biased region" description="Basic residues" evidence="1">
    <location>
        <begin position="114"/>
        <end position="133"/>
    </location>
</feature>
<evidence type="ECO:0000313" key="2">
    <source>
        <dbReference type="EMBL" id="QBK92273.1"/>
    </source>
</evidence>
<dbReference type="EMBL" id="MK500571">
    <property type="protein sequence ID" value="QBK92273.1"/>
    <property type="molecule type" value="Genomic_DNA"/>
</dbReference>
<organism evidence="2">
    <name type="scientific">Pithovirus LCPAC304</name>
    <dbReference type="NCBI Taxonomy" id="2506594"/>
    <lineage>
        <taxon>Viruses</taxon>
        <taxon>Pithoviruses</taxon>
    </lineage>
</organism>
<feature type="compositionally biased region" description="Basic residues" evidence="1">
    <location>
        <begin position="61"/>
        <end position="97"/>
    </location>
</feature>
<feature type="compositionally biased region" description="Basic residues" evidence="1">
    <location>
        <begin position="141"/>
        <end position="157"/>
    </location>
</feature>
<reference evidence="2" key="1">
    <citation type="journal article" date="2019" name="MBio">
        <title>Virus Genomes from Deep Sea Sediments Expand the Ocean Megavirome and Support Independent Origins of Viral Gigantism.</title>
        <authorList>
            <person name="Backstrom D."/>
            <person name="Yutin N."/>
            <person name="Jorgensen S.L."/>
            <person name="Dharamshi J."/>
            <person name="Homa F."/>
            <person name="Zaremba-Niedwiedzka K."/>
            <person name="Spang A."/>
            <person name="Wolf Y.I."/>
            <person name="Koonin E.V."/>
            <person name="Ettema T.J."/>
        </authorList>
    </citation>
    <scope>NUCLEOTIDE SEQUENCE</scope>
</reference>
<proteinExistence type="predicted"/>
<sequence length="157" mass="17970">MTKRKTYVQGLTVVQLRNIARRNFRGKGEGKSEAVLRKQVLDTKRLTHKKLTEEANNTAEKRRKSPVKGKKASPKRKSPAKKRKSPTKKRASPKRKALTKEQRLLEMSSVQLRHLARKHGVCPRGKNPTHKHYASSLANKLTKKQIPAKRARKSPKK</sequence>